<proteinExistence type="predicted"/>
<feature type="domain" description="Globin-sensor" evidence="1">
    <location>
        <begin position="7"/>
        <end position="100"/>
    </location>
</feature>
<dbReference type="SUPFAM" id="SSF46458">
    <property type="entry name" value="Globin-like"/>
    <property type="match status" value="1"/>
</dbReference>
<evidence type="ECO:0000259" key="1">
    <source>
        <dbReference type="Pfam" id="PF11563"/>
    </source>
</evidence>
<dbReference type="InterPro" id="IPR009050">
    <property type="entry name" value="Globin-like_sf"/>
</dbReference>
<dbReference type="STRING" id="1193713.GCA_001636315_05211"/>
<keyword evidence="3" id="KW-1185">Reference proteome</keyword>
<organism evidence="2 3">
    <name type="scientific">Neobacillus mesonae</name>
    <dbReference type="NCBI Taxonomy" id="1193713"/>
    <lineage>
        <taxon>Bacteria</taxon>
        <taxon>Bacillati</taxon>
        <taxon>Bacillota</taxon>
        <taxon>Bacilli</taxon>
        <taxon>Bacillales</taxon>
        <taxon>Bacillaceae</taxon>
        <taxon>Neobacillus</taxon>
    </lineage>
</organism>
<dbReference type="InterPro" id="IPR044398">
    <property type="entry name" value="Globin-sensor_dom"/>
</dbReference>
<dbReference type="Proteomes" id="UP000282892">
    <property type="component" value="Chromosome"/>
</dbReference>
<dbReference type="GO" id="GO:0019825">
    <property type="term" value="F:oxygen binding"/>
    <property type="evidence" value="ECO:0007669"/>
    <property type="project" value="InterPro"/>
</dbReference>
<evidence type="ECO:0000313" key="3">
    <source>
        <dbReference type="Proteomes" id="UP000282892"/>
    </source>
</evidence>
<dbReference type="Pfam" id="PF11563">
    <property type="entry name" value="Protoglobin"/>
    <property type="match status" value="1"/>
</dbReference>
<dbReference type="OrthoDB" id="2883426at2"/>
<accession>A0A3Q9QZ96</accession>
<dbReference type="Gene3D" id="1.10.490.10">
    <property type="entry name" value="Globins"/>
    <property type="match status" value="1"/>
</dbReference>
<gene>
    <name evidence="2" type="ORF">CHR53_13875</name>
</gene>
<dbReference type="GO" id="GO:0020037">
    <property type="term" value="F:heme binding"/>
    <property type="evidence" value="ECO:0007669"/>
    <property type="project" value="InterPro"/>
</dbReference>
<reference evidence="2 3" key="1">
    <citation type="submission" date="2017-07" db="EMBL/GenBank/DDBJ databases">
        <title>The complete genome sequence of Bacillus mesonae strain H20-5, an efficient strain improving plant abiotic stress resistance.</title>
        <authorList>
            <person name="Kim S.Y."/>
            <person name="Song H."/>
            <person name="Sang M.K."/>
            <person name="Weon H.-Y."/>
            <person name="Song J."/>
        </authorList>
    </citation>
    <scope>NUCLEOTIDE SEQUENCE [LARGE SCALE GENOMIC DNA]</scope>
    <source>
        <strain evidence="2 3">H20-5</strain>
    </source>
</reference>
<dbReference type="RefSeq" id="WP_066399220.1">
    <property type="nucleotide sequence ID" value="NZ_CP022572.1"/>
</dbReference>
<dbReference type="KEGG" id="nmk:CHR53_13875"/>
<dbReference type="InterPro" id="IPR012292">
    <property type="entry name" value="Globin/Proto"/>
</dbReference>
<sequence length="117" mass="14072">MSTLLEQEKVNEMVERFYDSLLQDSYYVSMFKERNVDIELLKERQRVFINRLVSEDSPQEQGKQANQVKERHPFQISPERAAIWFGKLKETMDEMEMDPSVKERLKEKVEFLLKKIV</sequence>
<protein>
    <recommendedName>
        <fullName evidence="1">Globin-sensor domain-containing protein</fullName>
    </recommendedName>
</protein>
<evidence type="ECO:0000313" key="2">
    <source>
        <dbReference type="EMBL" id="AZU62285.1"/>
    </source>
</evidence>
<dbReference type="EMBL" id="CP022572">
    <property type="protein sequence ID" value="AZU62285.1"/>
    <property type="molecule type" value="Genomic_DNA"/>
</dbReference>
<name>A0A3Q9QZ96_9BACI</name>
<dbReference type="AlphaFoldDB" id="A0A3Q9QZ96"/>